<evidence type="ECO:0000256" key="1">
    <source>
        <dbReference type="SAM" id="MobiDB-lite"/>
    </source>
</evidence>
<dbReference type="Pfam" id="PF04502">
    <property type="entry name" value="Saf4_Yju2"/>
    <property type="match status" value="1"/>
</dbReference>
<accession>A0ABR0TL25</accession>
<feature type="compositionally biased region" description="Polar residues" evidence="1">
    <location>
        <begin position="174"/>
        <end position="189"/>
    </location>
</feature>
<dbReference type="Proteomes" id="UP001341245">
    <property type="component" value="Unassembled WGS sequence"/>
</dbReference>
<evidence type="ECO:0000313" key="2">
    <source>
        <dbReference type="EMBL" id="KAK6005149.1"/>
    </source>
</evidence>
<gene>
    <name evidence="2" type="ORF">QM012_007928</name>
</gene>
<keyword evidence="3" id="KW-1185">Reference proteome</keyword>
<name>A0ABR0TL25_AURPU</name>
<organism evidence="2 3">
    <name type="scientific">Aureobasidium pullulans</name>
    <name type="common">Black yeast</name>
    <name type="synonym">Pullularia pullulans</name>
    <dbReference type="NCBI Taxonomy" id="5580"/>
    <lineage>
        <taxon>Eukaryota</taxon>
        <taxon>Fungi</taxon>
        <taxon>Dikarya</taxon>
        <taxon>Ascomycota</taxon>
        <taxon>Pezizomycotina</taxon>
        <taxon>Dothideomycetes</taxon>
        <taxon>Dothideomycetidae</taxon>
        <taxon>Dothideales</taxon>
        <taxon>Saccotheciaceae</taxon>
        <taxon>Aureobasidium</taxon>
    </lineage>
</organism>
<reference evidence="2 3" key="1">
    <citation type="submission" date="2023-11" db="EMBL/GenBank/DDBJ databases">
        <title>Draft genome sequence and annotation of the polyextremotolerant black yeast-like fungus Aureobasidium pullulans NRRL 62042.</title>
        <authorList>
            <person name="Dielentheis-Frenken M.R.E."/>
            <person name="Wibberg D."/>
            <person name="Blank L.M."/>
            <person name="Tiso T."/>
        </authorList>
    </citation>
    <scope>NUCLEOTIDE SEQUENCE [LARGE SCALE GENOMIC DNA]</scope>
    <source>
        <strain evidence="2 3">NRRL 62042</strain>
    </source>
</reference>
<dbReference type="PANTHER" id="PTHR12111:SF1">
    <property type="entry name" value="SPLICING FACTOR YJU2"/>
    <property type="match status" value="1"/>
</dbReference>
<sequence>MAERKVISKYYPPDFEPSKLKRQRKTQSTTSKLESVLMLSPFSMRRNRCGEFIYKGRKFNTRKQVTGERYLNIPNFRLFIRCTACSSEIALDTDFNNEDYKDTSGTTRNFKPWREARLTRVTEEERPDRSEREGEQHTLICLEARATNARTEMAIADALDEVRMQNARREIRIRSTNKLEGQQTGQDTQAALPDEDGETTKRALGKCEGEVVWRLPDDEIGAGTLANGCDSLVPTF</sequence>
<evidence type="ECO:0008006" key="4">
    <source>
        <dbReference type="Google" id="ProtNLM"/>
    </source>
</evidence>
<comment type="caution">
    <text evidence="2">The sequence shown here is derived from an EMBL/GenBank/DDBJ whole genome shotgun (WGS) entry which is preliminary data.</text>
</comment>
<dbReference type="InterPro" id="IPR007590">
    <property type="entry name" value="Saf4/Yju2"/>
</dbReference>
<dbReference type="EMBL" id="JASGXD010000006">
    <property type="protein sequence ID" value="KAK6005149.1"/>
    <property type="molecule type" value="Genomic_DNA"/>
</dbReference>
<protein>
    <recommendedName>
        <fullName evidence="4">Splicing factor YJU2</fullName>
    </recommendedName>
</protein>
<feature type="region of interest" description="Disordered" evidence="1">
    <location>
        <begin position="173"/>
        <end position="198"/>
    </location>
</feature>
<dbReference type="PANTHER" id="PTHR12111">
    <property type="entry name" value="SPLICING FACTOR YJU2"/>
    <property type="match status" value="1"/>
</dbReference>
<proteinExistence type="predicted"/>
<evidence type="ECO:0000313" key="3">
    <source>
        <dbReference type="Proteomes" id="UP001341245"/>
    </source>
</evidence>